<dbReference type="InterPro" id="IPR001486">
    <property type="entry name" value="Hemoglobin_trunc"/>
</dbReference>
<organism evidence="9 10">
    <name type="scientific">Atopomonas hussainii</name>
    <dbReference type="NCBI Taxonomy" id="1429083"/>
    <lineage>
        <taxon>Bacteria</taxon>
        <taxon>Pseudomonadati</taxon>
        <taxon>Pseudomonadota</taxon>
        <taxon>Gammaproteobacteria</taxon>
        <taxon>Pseudomonadales</taxon>
        <taxon>Pseudomonadaceae</taxon>
        <taxon>Atopomonas</taxon>
    </lineage>
</organism>
<keyword evidence="2 6" id="KW-0813">Transport</keyword>
<keyword evidence="3 6" id="KW-0349">Heme</keyword>
<gene>
    <name evidence="9" type="ORF">SAMN05216214_11213</name>
</gene>
<keyword evidence="5 6" id="KW-0408">Iron</keyword>
<dbReference type="GO" id="GO:0020037">
    <property type="term" value="F:heme binding"/>
    <property type="evidence" value="ECO:0007669"/>
    <property type="project" value="InterPro"/>
</dbReference>
<dbReference type="InterPro" id="IPR012292">
    <property type="entry name" value="Globin/Proto"/>
</dbReference>
<evidence type="ECO:0000256" key="6">
    <source>
        <dbReference type="PIRNR" id="PIRNR002030"/>
    </source>
</evidence>
<evidence type="ECO:0000256" key="2">
    <source>
        <dbReference type="ARBA" id="ARBA00022448"/>
    </source>
</evidence>
<keyword evidence="6" id="KW-0561">Oxygen transport</keyword>
<evidence type="ECO:0000256" key="1">
    <source>
        <dbReference type="ARBA" id="ARBA00009660"/>
    </source>
</evidence>
<dbReference type="GO" id="GO:0046872">
    <property type="term" value="F:metal ion binding"/>
    <property type="evidence" value="ECO:0007669"/>
    <property type="project" value="UniProtKB-UniRule"/>
</dbReference>
<evidence type="ECO:0000256" key="3">
    <source>
        <dbReference type="ARBA" id="ARBA00022617"/>
    </source>
</evidence>
<accession>A0A1H7Q3G7</accession>
<evidence type="ECO:0000256" key="4">
    <source>
        <dbReference type="ARBA" id="ARBA00022723"/>
    </source>
</evidence>
<dbReference type="STRING" id="1429083.GCA_001885685_00411"/>
<dbReference type="Proteomes" id="UP000185766">
    <property type="component" value="Unassembled WGS sequence"/>
</dbReference>
<dbReference type="GO" id="GO:0005344">
    <property type="term" value="F:oxygen carrier activity"/>
    <property type="evidence" value="ECO:0007669"/>
    <property type="project" value="UniProtKB-UniRule"/>
</dbReference>
<dbReference type="PIRSF" id="PIRSF002030">
    <property type="entry name" value="Globin_Protozoa/Cyanobacteria"/>
    <property type="match status" value="1"/>
</dbReference>
<dbReference type="InterPro" id="IPR016339">
    <property type="entry name" value="Hemoglobin_trunc_I"/>
</dbReference>
<reference evidence="9 10" key="1">
    <citation type="submission" date="2016-10" db="EMBL/GenBank/DDBJ databases">
        <authorList>
            <person name="de Groot N.N."/>
        </authorList>
    </citation>
    <scope>NUCLEOTIDE SEQUENCE [LARGE SCALE GENOMIC DNA]</scope>
    <source>
        <strain evidence="9 10">JCM 19513</strain>
    </source>
</reference>
<evidence type="ECO:0000256" key="5">
    <source>
        <dbReference type="ARBA" id="ARBA00023004"/>
    </source>
</evidence>
<evidence type="ECO:0000313" key="9">
    <source>
        <dbReference type="EMBL" id="SEL42630.1"/>
    </source>
</evidence>
<feature type="binding site" description="distal binding residue" evidence="8">
    <location>
        <position position="69"/>
    </location>
    <ligand>
        <name>heme</name>
        <dbReference type="ChEBI" id="CHEBI:30413"/>
    </ligand>
    <ligandPart>
        <name>Fe</name>
        <dbReference type="ChEBI" id="CHEBI:18248"/>
    </ligandPart>
</feature>
<comment type="similarity">
    <text evidence="1 6">Belongs to the truncated hemoglobin family. Group I subfamily.</text>
</comment>
<dbReference type="Gene3D" id="1.10.490.10">
    <property type="entry name" value="Globins"/>
    <property type="match status" value="1"/>
</dbReference>
<dbReference type="RefSeq" id="WP_074868997.1">
    <property type="nucleotide sequence ID" value="NZ_FOAS01000012.1"/>
</dbReference>
<comment type="cofactor">
    <cofactor evidence="7">
        <name>heme</name>
        <dbReference type="ChEBI" id="CHEBI:30413"/>
    </cofactor>
    <text evidence="7">Binds 1 heme group per subunit.</text>
</comment>
<keyword evidence="10" id="KW-1185">Reference proteome</keyword>
<evidence type="ECO:0000256" key="7">
    <source>
        <dbReference type="PIRSR" id="PIRSR002030-1"/>
    </source>
</evidence>
<keyword evidence="4 6" id="KW-0479">Metal-binding</keyword>
<dbReference type="CDD" id="cd00454">
    <property type="entry name" value="TrHb1_N"/>
    <property type="match status" value="1"/>
</dbReference>
<evidence type="ECO:0000256" key="8">
    <source>
        <dbReference type="PIRSR" id="PIRSR601486-1"/>
    </source>
</evidence>
<evidence type="ECO:0000313" key="10">
    <source>
        <dbReference type="Proteomes" id="UP000185766"/>
    </source>
</evidence>
<proteinExistence type="inferred from homology"/>
<dbReference type="AlphaFoldDB" id="A0A1H7Q3G7"/>
<protein>
    <recommendedName>
        <fullName evidence="6">Group 1 truncated hemoglobin</fullName>
    </recommendedName>
</protein>
<feature type="binding site" description="proximal binding residue" evidence="7">
    <location>
        <position position="69"/>
    </location>
    <ligand>
        <name>heme</name>
        <dbReference type="ChEBI" id="CHEBI:30413"/>
    </ligand>
    <ligandPart>
        <name>Fe</name>
        <dbReference type="ChEBI" id="CHEBI:18248"/>
    </ligandPart>
</feature>
<dbReference type="SUPFAM" id="SSF46458">
    <property type="entry name" value="Globin-like"/>
    <property type="match status" value="1"/>
</dbReference>
<dbReference type="Pfam" id="PF01152">
    <property type="entry name" value="Bac_globin"/>
    <property type="match status" value="1"/>
</dbReference>
<dbReference type="GO" id="GO:0019825">
    <property type="term" value="F:oxygen binding"/>
    <property type="evidence" value="ECO:0007669"/>
    <property type="project" value="InterPro"/>
</dbReference>
<dbReference type="EMBL" id="FOAS01000012">
    <property type="protein sequence ID" value="SEL42630.1"/>
    <property type="molecule type" value="Genomic_DNA"/>
</dbReference>
<dbReference type="InterPro" id="IPR009050">
    <property type="entry name" value="Globin-like_sf"/>
</dbReference>
<sequence>MSIFEKIGGEAAVNAAVDVFYRNVLMDERISHFFDSIDMASQHQKQKAFMTMAFGGPNHYTGADMRKAHAHMKLTEEHFTAVAENLIAALKELNVAQEHIDEIIAVCLSVKDDVLNVPPAA</sequence>
<name>A0A1H7Q3G7_9GAMM</name>